<dbReference type="InterPro" id="IPR036412">
    <property type="entry name" value="HAD-like_sf"/>
</dbReference>
<dbReference type="InterPro" id="IPR006549">
    <property type="entry name" value="HAD-SF_hydro_IIIA"/>
</dbReference>
<reference evidence="11" key="1">
    <citation type="submission" date="2016-10" db="EMBL/GenBank/DDBJ databases">
        <authorList>
            <person name="Varghese N."/>
        </authorList>
    </citation>
    <scope>NUCLEOTIDE SEQUENCE [LARGE SCALE GENOMIC DNA]</scope>
    <source>
        <strain evidence="11">ACV-9</strain>
    </source>
</reference>
<evidence type="ECO:0000256" key="1">
    <source>
        <dbReference type="ARBA" id="ARBA00001946"/>
    </source>
</evidence>
<comment type="similarity">
    <text evidence="3">Belongs to the GmhB family.</text>
</comment>
<dbReference type="Gene3D" id="3.40.50.1000">
    <property type="entry name" value="HAD superfamily/HAD-like"/>
    <property type="match status" value="1"/>
</dbReference>
<accession>A0A1H7FB67</accession>
<evidence type="ECO:0000256" key="8">
    <source>
        <dbReference type="ARBA" id="ARBA00023277"/>
    </source>
</evidence>
<dbReference type="NCBIfam" id="TIGR01656">
    <property type="entry name" value="Histidinol-ppas"/>
    <property type="match status" value="1"/>
</dbReference>
<proteinExistence type="inferred from homology"/>
<dbReference type="Pfam" id="PF08645">
    <property type="entry name" value="PNK3P"/>
    <property type="match status" value="1"/>
</dbReference>
<gene>
    <name evidence="10" type="ORF">SAMN02910377_00341</name>
</gene>
<evidence type="ECO:0000256" key="3">
    <source>
        <dbReference type="ARBA" id="ARBA00005628"/>
    </source>
</evidence>
<evidence type="ECO:0000256" key="9">
    <source>
        <dbReference type="ARBA" id="ARBA00031828"/>
    </source>
</evidence>
<keyword evidence="7" id="KW-0378">Hydrolase</keyword>
<dbReference type="GO" id="GO:0005975">
    <property type="term" value="P:carbohydrate metabolic process"/>
    <property type="evidence" value="ECO:0007669"/>
    <property type="project" value="InterPro"/>
</dbReference>
<dbReference type="InterPro" id="IPR023214">
    <property type="entry name" value="HAD_sf"/>
</dbReference>
<evidence type="ECO:0000313" key="11">
    <source>
        <dbReference type="Proteomes" id="UP000182321"/>
    </source>
</evidence>
<dbReference type="RefSeq" id="WP_074788832.1">
    <property type="nucleotide sequence ID" value="NZ_FNZX01000003.1"/>
</dbReference>
<evidence type="ECO:0000256" key="4">
    <source>
        <dbReference type="ARBA" id="ARBA00011245"/>
    </source>
</evidence>
<name>A0A1H7FB67_9FIRM</name>
<sequence>MNKAIFIDRDGTINVDKGYVYKLNDFEFLPGAREALRIFQDLGYILIIVTNQSGIARGYFTEGDYLKLDKGMKEDLELHGIEIKESFFCPHLPDGKIAKYAIECDCRKPKLGMYEQAIKKYNIDINHSICIGDKERDVALCEKYKKATGYVLYQDEEKQIENVKYIKGGLLEAAEKVRDNARLDQTDTGRKSRFISSVREWKLYKRT</sequence>
<evidence type="ECO:0000256" key="7">
    <source>
        <dbReference type="ARBA" id="ARBA00022801"/>
    </source>
</evidence>
<dbReference type="CDD" id="cd07503">
    <property type="entry name" value="HAD_HisB-N"/>
    <property type="match status" value="1"/>
</dbReference>
<dbReference type="GO" id="GO:0016791">
    <property type="term" value="F:phosphatase activity"/>
    <property type="evidence" value="ECO:0007669"/>
    <property type="project" value="InterPro"/>
</dbReference>
<dbReference type="PANTHER" id="PTHR42891">
    <property type="entry name" value="D-GLYCERO-BETA-D-MANNO-HEPTOSE-1,7-BISPHOSPHATE 7-PHOSPHATASE"/>
    <property type="match status" value="1"/>
</dbReference>
<evidence type="ECO:0000256" key="6">
    <source>
        <dbReference type="ARBA" id="ARBA00022723"/>
    </source>
</evidence>
<comment type="subunit">
    <text evidence="4">Monomer.</text>
</comment>
<dbReference type="InterPro" id="IPR013954">
    <property type="entry name" value="PNK3P"/>
</dbReference>
<dbReference type="AlphaFoldDB" id="A0A1H7FB67"/>
<organism evidence="10 11">
    <name type="scientific">Pseudobutyrivibrio ruminis</name>
    <dbReference type="NCBI Taxonomy" id="46206"/>
    <lineage>
        <taxon>Bacteria</taxon>
        <taxon>Bacillati</taxon>
        <taxon>Bacillota</taxon>
        <taxon>Clostridia</taxon>
        <taxon>Lachnospirales</taxon>
        <taxon>Lachnospiraceae</taxon>
        <taxon>Pseudobutyrivibrio</taxon>
    </lineage>
</organism>
<dbReference type="NCBIfam" id="TIGR01662">
    <property type="entry name" value="HAD-SF-IIIA"/>
    <property type="match status" value="1"/>
</dbReference>
<dbReference type="NCBIfam" id="TIGR00213">
    <property type="entry name" value="GmhB_yaeD"/>
    <property type="match status" value="1"/>
</dbReference>
<dbReference type="GO" id="GO:0005737">
    <property type="term" value="C:cytoplasm"/>
    <property type="evidence" value="ECO:0007669"/>
    <property type="project" value="UniProtKB-SubCell"/>
</dbReference>
<dbReference type="SUPFAM" id="SSF56784">
    <property type="entry name" value="HAD-like"/>
    <property type="match status" value="1"/>
</dbReference>
<keyword evidence="6" id="KW-0479">Metal-binding</keyword>
<evidence type="ECO:0000256" key="5">
    <source>
        <dbReference type="ARBA" id="ARBA00022490"/>
    </source>
</evidence>
<protein>
    <recommendedName>
        <fullName evidence="9">D,D-heptose 1,7-bisphosphate phosphatase</fullName>
    </recommendedName>
</protein>
<keyword evidence="8" id="KW-0119">Carbohydrate metabolism</keyword>
<comment type="subcellular location">
    <subcellularLocation>
        <location evidence="2">Cytoplasm</location>
    </subcellularLocation>
</comment>
<dbReference type="PANTHER" id="PTHR42891:SF1">
    <property type="entry name" value="D-GLYCERO-BETA-D-MANNO-HEPTOSE-1,7-BISPHOSPHATE 7-PHOSPHATASE"/>
    <property type="match status" value="1"/>
</dbReference>
<keyword evidence="11" id="KW-1185">Reference proteome</keyword>
<comment type="cofactor">
    <cofactor evidence="1">
        <name>Mg(2+)</name>
        <dbReference type="ChEBI" id="CHEBI:18420"/>
    </cofactor>
</comment>
<dbReference type="InterPro" id="IPR004446">
    <property type="entry name" value="Heptose_bisP_phosphatase"/>
</dbReference>
<dbReference type="GO" id="GO:0046872">
    <property type="term" value="F:metal ion binding"/>
    <property type="evidence" value="ECO:0007669"/>
    <property type="project" value="UniProtKB-KW"/>
</dbReference>
<evidence type="ECO:0000313" key="10">
    <source>
        <dbReference type="EMBL" id="SEK21632.1"/>
    </source>
</evidence>
<evidence type="ECO:0000256" key="2">
    <source>
        <dbReference type="ARBA" id="ARBA00004496"/>
    </source>
</evidence>
<keyword evidence="5" id="KW-0963">Cytoplasm</keyword>
<dbReference type="Proteomes" id="UP000182321">
    <property type="component" value="Unassembled WGS sequence"/>
</dbReference>
<dbReference type="InterPro" id="IPR006543">
    <property type="entry name" value="Histidinol-phos"/>
</dbReference>
<dbReference type="EMBL" id="FNZX01000003">
    <property type="protein sequence ID" value="SEK21632.1"/>
    <property type="molecule type" value="Genomic_DNA"/>
</dbReference>